<feature type="transmembrane region" description="Helical" evidence="1">
    <location>
        <begin position="261"/>
        <end position="282"/>
    </location>
</feature>
<feature type="transmembrane region" description="Helical" evidence="1">
    <location>
        <begin position="176"/>
        <end position="194"/>
    </location>
</feature>
<keyword evidence="1" id="KW-1133">Transmembrane helix</keyword>
<dbReference type="Proteomes" id="UP000295830">
    <property type="component" value="Unassembled WGS sequence"/>
</dbReference>
<name>A0A4R7JJN0_9GAMM</name>
<feature type="transmembrane region" description="Helical" evidence="1">
    <location>
        <begin position="63"/>
        <end position="82"/>
    </location>
</feature>
<dbReference type="EMBL" id="SOAX01000007">
    <property type="protein sequence ID" value="TDT37774.1"/>
    <property type="molecule type" value="Genomic_DNA"/>
</dbReference>
<proteinExistence type="predicted"/>
<accession>A0A4R7JJN0</accession>
<sequence length="461" mass="50561">MSESPETREQPGWKWGPFTFRLPFYHSRLLWPEFIQGMLVAAATGLALVPIMTNAFGLSFEEAVALSFIHSALIASAVIVFGEPYAPGWITPVLPLVLFFVIGNYEDPQMRFQAMTALSLTFALLVLLLGITGLGRKFVIWLPETLKAGIILGAAIAALHRVFVKDADERLLQQPIAITLACAICLFLMFSLPLQRMEKKNKLIQTLAGLGLLPGFAAAAIVGPMVGEVEYNIEWGILIPPFTDAFSKASPFVNGWPTMDMFMTSVPLALISYVILFGDMVTGNEIIRDGKRWRRDEKIDINPTRTHYSLAIRNALMGFFAPFFPTQGAVWAGVHVVVVQRWKQGPEAMKSLHSGLASYYMMGLPIIFFVLPVLTGLRPLLDIALSLTLVLTGFACAYVAMAIPSTNTSRGTVLLIGTSLAFFEPWIGLAIGVIATLALVGWDRVPEPIPDEDKSNEEPSS</sequence>
<dbReference type="AlphaFoldDB" id="A0A4R7JJN0"/>
<gene>
    <name evidence="2" type="ORF">DES49_2734</name>
</gene>
<evidence type="ECO:0000313" key="3">
    <source>
        <dbReference type="Proteomes" id="UP000295830"/>
    </source>
</evidence>
<feature type="transmembrane region" description="Helical" evidence="1">
    <location>
        <begin position="29"/>
        <end position="51"/>
    </location>
</feature>
<keyword evidence="1" id="KW-0812">Transmembrane</keyword>
<comment type="caution">
    <text evidence="2">The sequence shown here is derived from an EMBL/GenBank/DDBJ whole genome shotgun (WGS) entry which is preliminary data.</text>
</comment>
<dbReference type="OrthoDB" id="354989at2"/>
<protein>
    <recommendedName>
        <fullName evidence="4">Permease family protein</fullName>
    </recommendedName>
</protein>
<feature type="transmembrane region" description="Helical" evidence="1">
    <location>
        <begin position="206"/>
        <end position="226"/>
    </location>
</feature>
<evidence type="ECO:0008006" key="4">
    <source>
        <dbReference type="Google" id="ProtNLM"/>
    </source>
</evidence>
<dbReference type="RefSeq" id="WP_133736966.1">
    <property type="nucleotide sequence ID" value="NZ_SOAX01000007.1"/>
</dbReference>
<feature type="transmembrane region" description="Helical" evidence="1">
    <location>
        <begin position="413"/>
        <end position="442"/>
    </location>
</feature>
<feature type="transmembrane region" description="Helical" evidence="1">
    <location>
        <begin position="146"/>
        <end position="164"/>
    </location>
</feature>
<evidence type="ECO:0000256" key="1">
    <source>
        <dbReference type="SAM" id="Phobius"/>
    </source>
</evidence>
<feature type="transmembrane region" description="Helical" evidence="1">
    <location>
        <begin position="112"/>
        <end position="134"/>
    </location>
</feature>
<keyword evidence="3" id="KW-1185">Reference proteome</keyword>
<organism evidence="2 3">
    <name type="scientific">Halospina denitrificans</name>
    <dbReference type="NCBI Taxonomy" id="332522"/>
    <lineage>
        <taxon>Bacteria</taxon>
        <taxon>Pseudomonadati</taxon>
        <taxon>Pseudomonadota</taxon>
        <taxon>Gammaproteobacteria</taxon>
        <taxon>Halospina</taxon>
    </lineage>
</organism>
<keyword evidence="1" id="KW-0472">Membrane</keyword>
<evidence type="ECO:0000313" key="2">
    <source>
        <dbReference type="EMBL" id="TDT37774.1"/>
    </source>
</evidence>
<feature type="transmembrane region" description="Helical" evidence="1">
    <location>
        <begin position="383"/>
        <end position="401"/>
    </location>
</feature>
<reference evidence="2 3" key="1">
    <citation type="submission" date="2019-03" db="EMBL/GenBank/DDBJ databases">
        <title>Genomic Encyclopedia of Type Strains, Phase IV (KMG-IV): sequencing the most valuable type-strain genomes for metagenomic binning, comparative biology and taxonomic classification.</title>
        <authorList>
            <person name="Goeker M."/>
        </authorList>
    </citation>
    <scope>NUCLEOTIDE SEQUENCE [LARGE SCALE GENOMIC DNA]</scope>
    <source>
        <strain evidence="2 3">DSM 15505</strain>
    </source>
</reference>
<feature type="transmembrane region" description="Helical" evidence="1">
    <location>
        <begin position="359"/>
        <end position="377"/>
    </location>
</feature>